<evidence type="ECO:0000313" key="6">
    <source>
        <dbReference type="EMBL" id="KAF2151254.1"/>
    </source>
</evidence>
<evidence type="ECO:0000256" key="3">
    <source>
        <dbReference type="ARBA" id="ARBA00022801"/>
    </source>
</evidence>
<evidence type="ECO:0000313" key="7">
    <source>
        <dbReference type="Proteomes" id="UP000799439"/>
    </source>
</evidence>
<evidence type="ECO:0000256" key="1">
    <source>
        <dbReference type="ARBA" id="ARBA00009227"/>
    </source>
</evidence>
<dbReference type="PANTHER" id="PTHR11358">
    <property type="entry name" value="ARGINASE/AGMATINASE"/>
    <property type="match status" value="1"/>
</dbReference>
<dbReference type="Pfam" id="PF00491">
    <property type="entry name" value="Arginase"/>
    <property type="match status" value="1"/>
</dbReference>
<dbReference type="GO" id="GO:0008783">
    <property type="term" value="F:agmatinase activity"/>
    <property type="evidence" value="ECO:0007669"/>
    <property type="project" value="TreeGrafter"/>
</dbReference>
<protein>
    <submittedName>
        <fullName evidence="6">Arginase/deacetylase</fullName>
    </submittedName>
</protein>
<keyword evidence="7" id="KW-1185">Reference proteome</keyword>
<dbReference type="InterPro" id="IPR006035">
    <property type="entry name" value="Ureohydrolase"/>
</dbReference>
<reference evidence="6" key="1">
    <citation type="journal article" date="2020" name="Stud. Mycol.">
        <title>101 Dothideomycetes genomes: a test case for predicting lifestyles and emergence of pathogens.</title>
        <authorList>
            <person name="Haridas S."/>
            <person name="Albert R."/>
            <person name="Binder M."/>
            <person name="Bloem J."/>
            <person name="Labutti K."/>
            <person name="Salamov A."/>
            <person name="Andreopoulos B."/>
            <person name="Baker S."/>
            <person name="Barry K."/>
            <person name="Bills G."/>
            <person name="Bluhm B."/>
            <person name="Cannon C."/>
            <person name="Castanera R."/>
            <person name="Culley D."/>
            <person name="Daum C."/>
            <person name="Ezra D."/>
            <person name="Gonzalez J."/>
            <person name="Henrissat B."/>
            <person name="Kuo A."/>
            <person name="Liang C."/>
            <person name="Lipzen A."/>
            <person name="Lutzoni F."/>
            <person name="Magnuson J."/>
            <person name="Mondo S."/>
            <person name="Nolan M."/>
            <person name="Ohm R."/>
            <person name="Pangilinan J."/>
            <person name="Park H.-J."/>
            <person name="Ramirez L."/>
            <person name="Alfaro M."/>
            <person name="Sun H."/>
            <person name="Tritt A."/>
            <person name="Yoshinaga Y."/>
            <person name="Zwiers L.-H."/>
            <person name="Turgeon B."/>
            <person name="Goodwin S."/>
            <person name="Spatafora J."/>
            <person name="Crous P."/>
            <person name="Grigoriev I."/>
        </authorList>
    </citation>
    <scope>NUCLEOTIDE SEQUENCE</scope>
    <source>
        <strain evidence="6">CBS 260.36</strain>
    </source>
</reference>
<dbReference type="CDD" id="cd11592">
    <property type="entry name" value="Agmatinase_PAH"/>
    <property type="match status" value="1"/>
</dbReference>
<organism evidence="6 7">
    <name type="scientific">Myriangium duriaei CBS 260.36</name>
    <dbReference type="NCBI Taxonomy" id="1168546"/>
    <lineage>
        <taxon>Eukaryota</taxon>
        <taxon>Fungi</taxon>
        <taxon>Dikarya</taxon>
        <taxon>Ascomycota</taxon>
        <taxon>Pezizomycotina</taxon>
        <taxon>Dothideomycetes</taxon>
        <taxon>Dothideomycetidae</taxon>
        <taxon>Myriangiales</taxon>
        <taxon>Myriangiaceae</taxon>
        <taxon>Myriangium</taxon>
    </lineage>
</organism>
<dbReference type="PROSITE" id="PS51409">
    <property type="entry name" value="ARGINASE_2"/>
    <property type="match status" value="1"/>
</dbReference>
<comment type="caution">
    <text evidence="6">The sequence shown here is derived from an EMBL/GenBank/DDBJ whole genome shotgun (WGS) entry which is preliminary data.</text>
</comment>
<comment type="similarity">
    <text evidence="1">Belongs to the arginase family. Agmatinase subfamily.</text>
</comment>
<proteinExistence type="inferred from homology"/>
<feature type="chain" id="PRO_5040426649" evidence="5">
    <location>
        <begin position="19"/>
        <end position="423"/>
    </location>
</feature>
<feature type="signal peptide" evidence="5">
    <location>
        <begin position="1"/>
        <end position="18"/>
    </location>
</feature>
<gene>
    <name evidence="6" type="ORF">K461DRAFT_280044</name>
</gene>
<dbReference type="AlphaFoldDB" id="A0A9P4IYG5"/>
<dbReference type="OrthoDB" id="288726at2759"/>
<dbReference type="InterPro" id="IPR023696">
    <property type="entry name" value="Ureohydrolase_dom_sf"/>
</dbReference>
<keyword evidence="5" id="KW-0732">Signal</keyword>
<dbReference type="PANTHER" id="PTHR11358:SF26">
    <property type="entry name" value="GUANIDINO ACID HYDROLASE, MITOCHONDRIAL"/>
    <property type="match status" value="1"/>
</dbReference>
<evidence type="ECO:0000256" key="2">
    <source>
        <dbReference type="ARBA" id="ARBA00022723"/>
    </source>
</evidence>
<evidence type="ECO:0000256" key="5">
    <source>
        <dbReference type="SAM" id="SignalP"/>
    </source>
</evidence>
<evidence type="ECO:0000256" key="4">
    <source>
        <dbReference type="RuleBase" id="RU003684"/>
    </source>
</evidence>
<dbReference type="EMBL" id="ML996088">
    <property type="protein sequence ID" value="KAF2151254.1"/>
    <property type="molecule type" value="Genomic_DNA"/>
</dbReference>
<dbReference type="GO" id="GO:0033389">
    <property type="term" value="P:putrescine biosynthetic process from arginine, via agmatine"/>
    <property type="evidence" value="ECO:0007669"/>
    <property type="project" value="TreeGrafter"/>
</dbReference>
<dbReference type="FunFam" id="3.40.800.10:FF:000014">
    <property type="entry name" value="Arginase family protein"/>
    <property type="match status" value="1"/>
</dbReference>
<dbReference type="SUPFAM" id="SSF52768">
    <property type="entry name" value="Arginase/deacetylase"/>
    <property type="match status" value="1"/>
</dbReference>
<name>A0A9P4IYG5_9PEZI</name>
<dbReference type="Gene3D" id="3.40.800.10">
    <property type="entry name" value="Ureohydrolase domain"/>
    <property type="match status" value="1"/>
</dbReference>
<keyword evidence="2" id="KW-0479">Metal-binding</keyword>
<dbReference type="GO" id="GO:0046872">
    <property type="term" value="F:metal ion binding"/>
    <property type="evidence" value="ECO:0007669"/>
    <property type="project" value="UniProtKB-KW"/>
</dbReference>
<dbReference type="PROSITE" id="PS01053">
    <property type="entry name" value="ARGINASE_1"/>
    <property type="match status" value="1"/>
</dbReference>
<sequence length="423" mass="46232">MLFHQLFAGLAAASLTAAHDAGHTHHHEQKVFSASDLEELQAKWGTDWGFSGISTFAHLPHVKCLTQPSQQFDIAVIGAPFDTAVSYRPGARFGPRAIRAGSARQNAVSGFNPRARLNPYKSWASILDCGDIPVTPFDNSLALKQMTQAFKQLSLHTVSTGNAHSPLAYRQRSKLLTLGGDHTIALPALRALQKRYSQPITVIHFDAHLDTWHPARYTSAWVDFTPPPEAVNADDPKWTEQSWFTHGNMFWLAHLEGLMAANTSVHAGLRTRLSGVGDEVEDDRQGWLRIASDDIDELGWQGVANKIIERVTAGKGIRSTAPIYLSIDIDVIDPGLAPATGTPEPGGWTTRELIRVLRGIEGLNVVGADIVEVSPAYDSSAEQTSLVAAQVAYEVLTSMVRRGLLEEEWANEVKSDPPSKDEL</sequence>
<dbReference type="Proteomes" id="UP000799439">
    <property type="component" value="Unassembled WGS sequence"/>
</dbReference>
<dbReference type="InterPro" id="IPR020855">
    <property type="entry name" value="Ureohydrolase_Mn_BS"/>
</dbReference>
<accession>A0A9P4IYG5</accession>
<keyword evidence="3 4" id="KW-0378">Hydrolase</keyword>
<dbReference type="PRINTS" id="PR00116">
    <property type="entry name" value="ARGINASE"/>
</dbReference>